<dbReference type="AlphaFoldDB" id="A0A1G4I4V1"/>
<evidence type="ECO:0000313" key="7">
    <source>
        <dbReference type="EMBL" id="SCU66829.1"/>
    </source>
</evidence>
<evidence type="ECO:0000256" key="3">
    <source>
        <dbReference type="ARBA" id="ARBA00022801"/>
    </source>
</evidence>
<evidence type="ECO:0000256" key="1">
    <source>
        <dbReference type="ARBA" id="ARBA00005234"/>
    </source>
</evidence>
<dbReference type="GO" id="GO:0006508">
    <property type="term" value="P:proteolysis"/>
    <property type="evidence" value="ECO:0007669"/>
    <property type="project" value="UniProtKB-KW"/>
</dbReference>
<dbReference type="VEuPathDB" id="TriTrypDB:TEOVI_000034100"/>
<keyword evidence="4" id="KW-0788">Thiol protease</keyword>
<sequence>MADILLNAAGWILPSLHRSRRAPTTSEETCEAGTNPCTPPLGQRPANEAGSRSVTPSPPPQQQSRATANDAAGDVYPSGHLCAHKRLKGKSSRHMGTSVIAKGMESLLRCILSEDKRDTPLSVSVADDSLSPLERDAAWTTPNNSQEITTESEKERQWQKLKISQPAARATYRLPDAQMEGSEQYSVEQLSTHSVGHVRQRFTSPYLSEWEKPMSLMCEPVHDRGDRFIMERTNNQLLPTSGKEAPKRPKQVREQHLSAAAASFKRQCRDAAENYGADVGRCIRDKRGDKLAACLRDVEGKLRGDSKGGSITSVTMNAEEKRQHLYPRWPQQYSALYDSNETLLRAVDTDADRKVRYIYEIVLGDFVRSAVEVEARKCINFFNHMAQRALESYVMRALVAKVEPSSTSLVATKALSHGIRRHIECGKAAYICELAEDEDDRAVFETTLTTGKWDSSRSQNSGEQERVAVSLKSGIAITYRQLSTLAPGVWLNDQIINAYLGLICDEYNVRAGCEAAVSMGTHFYAKVQQEMRIGNAGLNPSSGGFPTLEQNSGVLRWLKRRRHILQSGTTRIVLVPVNLWQSHWTLAVLDWERNRWTYYDSLLYGNAPAPQGSTVLGALHHTFEEARRILCDSDDANSNHTVKAERGYQPRVNGAADQRRLTVATPVGSGCGYDATNGWFDVAPQQQNSSDCGVFVCHVAWCVVNGVALTFTQEDVTALRRVMLHELLLQRLLRRLPLALYTKA</sequence>
<reference evidence="7" key="1">
    <citation type="submission" date="2016-09" db="EMBL/GenBank/DDBJ databases">
        <authorList>
            <person name="Hebert L."/>
            <person name="Moumen B."/>
        </authorList>
    </citation>
    <scope>NUCLEOTIDE SEQUENCE [LARGE SCALE GENOMIC DNA]</scope>
    <source>
        <strain evidence="7">OVI</strain>
    </source>
</reference>
<dbReference type="PROSITE" id="PS50600">
    <property type="entry name" value="ULP_PROTEASE"/>
    <property type="match status" value="1"/>
</dbReference>
<comment type="caution">
    <text evidence="7">The sequence shown here is derived from an EMBL/GenBank/DDBJ whole genome shotgun (WGS) entry which is preliminary data.</text>
</comment>
<keyword evidence="8" id="KW-1185">Reference proteome</keyword>
<dbReference type="InterPro" id="IPR003653">
    <property type="entry name" value="Peptidase_C48_C"/>
</dbReference>
<keyword evidence="2" id="KW-0645">Protease</keyword>
<dbReference type="SUPFAM" id="SSF54001">
    <property type="entry name" value="Cysteine proteinases"/>
    <property type="match status" value="1"/>
</dbReference>
<dbReference type="GO" id="GO:0016929">
    <property type="term" value="F:deSUMOylase activity"/>
    <property type="evidence" value="ECO:0007669"/>
    <property type="project" value="TreeGrafter"/>
</dbReference>
<dbReference type="GeneID" id="92374281"/>
<dbReference type="PANTHER" id="PTHR12606">
    <property type="entry name" value="SENTRIN/SUMO-SPECIFIC PROTEASE"/>
    <property type="match status" value="1"/>
</dbReference>
<evidence type="ECO:0000259" key="6">
    <source>
        <dbReference type="PROSITE" id="PS50600"/>
    </source>
</evidence>
<keyword evidence="3" id="KW-0378">Hydrolase</keyword>
<dbReference type="EMBL" id="CZPT02000621">
    <property type="protein sequence ID" value="SCU66829.1"/>
    <property type="molecule type" value="Genomic_DNA"/>
</dbReference>
<dbReference type="Proteomes" id="UP000195570">
    <property type="component" value="Unassembled WGS sequence"/>
</dbReference>
<accession>A0A1G4I4V1</accession>
<dbReference type="InterPro" id="IPR038765">
    <property type="entry name" value="Papain-like_cys_pep_sf"/>
</dbReference>
<dbReference type="Pfam" id="PF02902">
    <property type="entry name" value="Peptidase_C48"/>
    <property type="match status" value="2"/>
</dbReference>
<evidence type="ECO:0000256" key="4">
    <source>
        <dbReference type="ARBA" id="ARBA00022807"/>
    </source>
</evidence>
<organism evidence="7 8">
    <name type="scientific">Trypanosoma equiperdum</name>
    <dbReference type="NCBI Taxonomy" id="5694"/>
    <lineage>
        <taxon>Eukaryota</taxon>
        <taxon>Discoba</taxon>
        <taxon>Euglenozoa</taxon>
        <taxon>Kinetoplastea</taxon>
        <taxon>Metakinetoplastina</taxon>
        <taxon>Trypanosomatida</taxon>
        <taxon>Trypanosomatidae</taxon>
        <taxon>Trypanosoma</taxon>
    </lineage>
</organism>
<name>A0A1G4I4V1_TRYEQ</name>
<comment type="similarity">
    <text evidence="1">Belongs to the peptidase C48 family.</text>
</comment>
<evidence type="ECO:0000256" key="2">
    <source>
        <dbReference type="ARBA" id="ARBA00022670"/>
    </source>
</evidence>
<protein>
    <submittedName>
        <fullName evidence="7">SUMO1/Ulp2, putative</fullName>
    </submittedName>
</protein>
<dbReference type="Gene3D" id="3.40.395.10">
    <property type="entry name" value="Adenoviral Proteinase, Chain A"/>
    <property type="match status" value="1"/>
</dbReference>
<feature type="domain" description="Ubiquitin-like protease family profile" evidence="6">
    <location>
        <begin position="475"/>
        <end position="703"/>
    </location>
</feature>
<gene>
    <name evidence="7" type="ORF">TEOVI_000034100</name>
</gene>
<dbReference type="PANTHER" id="PTHR12606:SF1">
    <property type="entry name" value="UBIQUITIN-LIKE-SPECIFIC PROTEASE 1A"/>
    <property type="match status" value="1"/>
</dbReference>
<proteinExistence type="inferred from homology"/>
<dbReference type="RefSeq" id="XP_067078230.1">
    <property type="nucleotide sequence ID" value="XM_067222129.1"/>
</dbReference>
<dbReference type="GO" id="GO:0005634">
    <property type="term" value="C:nucleus"/>
    <property type="evidence" value="ECO:0007669"/>
    <property type="project" value="TreeGrafter"/>
</dbReference>
<evidence type="ECO:0000256" key="5">
    <source>
        <dbReference type="SAM" id="MobiDB-lite"/>
    </source>
</evidence>
<evidence type="ECO:0000313" key="8">
    <source>
        <dbReference type="Proteomes" id="UP000195570"/>
    </source>
</evidence>
<dbReference type="GO" id="GO:0016926">
    <property type="term" value="P:protein desumoylation"/>
    <property type="evidence" value="ECO:0007669"/>
    <property type="project" value="TreeGrafter"/>
</dbReference>
<feature type="region of interest" description="Disordered" evidence="5">
    <location>
        <begin position="19"/>
        <end position="77"/>
    </location>
</feature>